<proteinExistence type="predicted"/>
<dbReference type="SUPFAM" id="SSF52266">
    <property type="entry name" value="SGNH hydrolase"/>
    <property type="match status" value="1"/>
</dbReference>
<name>A0A8D4VP05_9GAMM</name>
<organism evidence="1 2">
    <name type="scientific">Methylogaea oryzae</name>
    <dbReference type="NCBI Taxonomy" id="1295382"/>
    <lineage>
        <taxon>Bacteria</taxon>
        <taxon>Pseudomonadati</taxon>
        <taxon>Pseudomonadota</taxon>
        <taxon>Gammaproteobacteria</taxon>
        <taxon>Methylococcales</taxon>
        <taxon>Methylococcaceae</taxon>
        <taxon>Methylogaea</taxon>
    </lineage>
</organism>
<dbReference type="KEGG" id="moz:MoryE10_04560"/>
<evidence type="ECO:0000313" key="2">
    <source>
        <dbReference type="Proteomes" id="UP000824988"/>
    </source>
</evidence>
<dbReference type="EMBL" id="AP019782">
    <property type="protein sequence ID" value="BBL69850.1"/>
    <property type="molecule type" value="Genomic_DNA"/>
</dbReference>
<protein>
    <submittedName>
        <fullName evidence="1">Uncharacterized protein</fullName>
    </submittedName>
</protein>
<dbReference type="InterPro" id="IPR036514">
    <property type="entry name" value="SGNH_hydro_sf"/>
</dbReference>
<dbReference type="GO" id="GO:0016788">
    <property type="term" value="F:hydrolase activity, acting on ester bonds"/>
    <property type="evidence" value="ECO:0007669"/>
    <property type="project" value="UniProtKB-ARBA"/>
</dbReference>
<evidence type="ECO:0000313" key="1">
    <source>
        <dbReference type="EMBL" id="BBL69850.1"/>
    </source>
</evidence>
<dbReference type="RefSeq" id="WP_054772896.1">
    <property type="nucleotide sequence ID" value="NZ_AP019782.1"/>
</dbReference>
<keyword evidence="2" id="KW-1185">Reference proteome</keyword>
<dbReference type="Gene3D" id="3.40.50.1110">
    <property type="entry name" value="SGNH hydrolase"/>
    <property type="match status" value="1"/>
</dbReference>
<gene>
    <name evidence="1" type="ORF">MoryE10_04560</name>
</gene>
<dbReference type="AlphaFoldDB" id="A0A8D4VP05"/>
<dbReference type="Proteomes" id="UP000824988">
    <property type="component" value="Chromosome"/>
</dbReference>
<sequence length="394" mass="43205">MGKNAGLNALLALGSILLSFIAVEAVVERFLITRTPLKFAFALSDGVGLLAQSSKKGRLPQNYIALAGDSYAQGKGDWVFEADPNSNPPYHSAHLIQQRTGRDVISFGKRAVGSMRGLVVEPAARYRFVHDHIDSDLQPPEEIWAYFYAGNDLEDNLDELQQRFLRKHTLAELSDDRAVQAFFQDWIDHRSVGPYSSLTLNTGWLLKSTYKILGNTLKPAQDAELAPQQGVAAGDINRARIGEQTVALPDGLQGPALDLDDTQFEQGVAVFQASLRAMRALFPDAKVTVVYIPSVLEAYQVVSQQVSYADKLHPPVGSAATSRLWQNSNRLCRAVQSVVEAQRVRFIDTRPAIRAAAAQRSIHGPRDWKHFNQAGYQALVDGIVGQPATACATL</sequence>
<reference evidence="1" key="1">
    <citation type="submission" date="2019-06" db="EMBL/GenBank/DDBJ databases">
        <title>Complete genome sequence of Methylogaea oryzae strain JCM16910.</title>
        <authorList>
            <person name="Asakawa S."/>
        </authorList>
    </citation>
    <scope>NUCLEOTIDE SEQUENCE</scope>
    <source>
        <strain evidence="1">E10</strain>
    </source>
</reference>
<accession>A0A8D4VP05</accession>